<dbReference type="EMBL" id="CM046104">
    <property type="protein sequence ID" value="KAI8423921.1"/>
    <property type="molecule type" value="Genomic_DNA"/>
</dbReference>
<accession>A0ACC0JIB9</accession>
<gene>
    <name evidence="1" type="ORF">MSG28_002594</name>
</gene>
<evidence type="ECO:0000313" key="2">
    <source>
        <dbReference type="Proteomes" id="UP001064048"/>
    </source>
</evidence>
<proteinExistence type="predicted"/>
<name>A0ACC0JIB9_CHOFU</name>
<protein>
    <submittedName>
        <fullName evidence="1">Uncharacterized protein</fullName>
    </submittedName>
</protein>
<evidence type="ECO:0000313" key="1">
    <source>
        <dbReference type="EMBL" id="KAI8423921.1"/>
    </source>
</evidence>
<keyword evidence="2" id="KW-1185">Reference proteome</keyword>
<sequence>MLQLLIPLLLPILATATIQIDIQASDTYSDTRIQISGSSESVVTEKDRELFKIRDWELKQAAYMYSGGRPDDVYVKSPTPLEWGDLYSKLDWPEVTRTIIPKYAKILDINTNSVIVARKHFKNRSQWPSVYGGKLSQQADMTVKNTWITGGSYNFGEQVSYSISIGSGSIGKSRSVYFSNWFGYGHETSSGISIGSDISVQPTLQPGQEVNVVLTATRGVVRVEVTYEATLSGLVGVNYSGKYKGHHFWGYDVNGCLKAVGKPRKITFKEVIEIGFYFNEDVTSS</sequence>
<comment type="caution">
    <text evidence="1">The sequence shown here is derived from an EMBL/GenBank/DDBJ whole genome shotgun (WGS) entry which is preliminary data.</text>
</comment>
<dbReference type="Proteomes" id="UP001064048">
    <property type="component" value="Chromosome 4"/>
</dbReference>
<organism evidence="1 2">
    <name type="scientific">Choristoneura fumiferana</name>
    <name type="common">Spruce budworm moth</name>
    <name type="synonym">Archips fumiferana</name>
    <dbReference type="NCBI Taxonomy" id="7141"/>
    <lineage>
        <taxon>Eukaryota</taxon>
        <taxon>Metazoa</taxon>
        <taxon>Ecdysozoa</taxon>
        <taxon>Arthropoda</taxon>
        <taxon>Hexapoda</taxon>
        <taxon>Insecta</taxon>
        <taxon>Pterygota</taxon>
        <taxon>Neoptera</taxon>
        <taxon>Endopterygota</taxon>
        <taxon>Lepidoptera</taxon>
        <taxon>Glossata</taxon>
        <taxon>Ditrysia</taxon>
        <taxon>Tortricoidea</taxon>
        <taxon>Tortricidae</taxon>
        <taxon>Tortricinae</taxon>
        <taxon>Choristoneura</taxon>
    </lineage>
</organism>
<reference evidence="1 2" key="1">
    <citation type="journal article" date="2022" name="Genome Biol. Evol.">
        <title>The Spruce Budworm Genome: Reconstructing the Evolutionary History of Antifreeze Proteins.</title>
        <authorList>
            <person name="Beliveau C."/>
            <person name="Gagne P."/>
            <person name="Picq S."/>
            <person name="Vernygora O."/>
            <person name="Keeling C.I."/>
            <person name="Pinkney K."/>
            <person name="Doucet D."/>
            <person name="Wen F."/>
            <person name="Johnston J.S."/>
            <person name="Maaroufi H."/>
            <person name="Boyle B."/>
            <person name="Laroche J."/>
            <person name="Dewar K."/>
            <person name="Juretic N."/>
            <person name="Blackburn G."/>
            <person name="Nisole A."/>
            <person name="Brunet B."/>
            <person name="Brandao M."/>
            <person name="Lumley L."/>
            <person name="Duan J."/>
            <person name="Quan G."/>
            <person name="Lucarotti C.J."/>
            <person name="Roe A.D."/>
            <person name="Sperling F.A.H."/>
            <person name="Levesque R.C."/>
            <person name="Cusson M."/>
        </authorList>
    </citation>
    <scope>NUCLEOTIDE SEQUENCE [LARGE SCALE GENOMIC DNA]</scope>
    <source>
        <strain evidence="1">Glfc:IPQL:Cfum</strain>
    </source>
</reference>